<dbReference type="PANTHER" id="PTHR36832">
    <property type="entry name" value="SLR1174 PROTEIN-RELATED"/>
    <property type="match status" value="1"/>
</dbReference>
<dbReference type="InterPro" id="IPR010390">
    <property type="entry name" value="ABC-2_transporter-like"/>
</dbReference>
<dbReference type="AlphaFoldDB" id="A0A967AZM2"/>
<accession>A0A967AZM2</accession>
<sequence length="286" mass="30558">MTSHFHCRHPATTVASPIVPATLAPYWRLFLAGIRQQSTYRLAMFGGLVANTTFGFLKVAMLLATVRAAGGEIQGYDIGEMSAYIWLSQGLLGSINLNGRTAFADRIKTGDIAIDFARPMNVQWGQVATEVGKSVYALLPRGLPSVAIGALVVGMTMPVTPLPYLLGVVSLLLGFVISATTAYALNTTGFWLVETRGVQVLYMVVSGFFAGLFVPISFFPGWLLAIAQATPFPSMMMFPIDIVSGRVTGSGAYALLGVQLLWLLVTAVLGHVLTLAGRRKVEIQGG</sequence>
<feature type="transmembrane region" description="Helical" evidence="1">
    <location>
        <begin position="253"/>
        <end position="276"/>
    </location>
</feature>
<dbReference type="EMBL" id="JAAOIV010000003">
    <property type="protein sequence ID" value="NHN55342.1"/>
    <property type="molecule type" value="Genomic_DNA"/>
</dbReference>
<evidence type="ECO:0000256" key="1">
    <source>
        <dbReference type="SAM" id="Phobius"/>
    </source>
</evidence>
<reference evidence="2" key="1">
    <citation type="submission" date="2020-03" db="EMBL/GenBank/DDBJ databases">
        <title>Draft sequencing of Calidifontibacter sp. DB0510.</title>
        <authorList>
            <person name="Kim D.-U."/>
        </authorList>
    </citation>
    <scope>NUCLEOTIDE SEQUENCE</scope>
    <source>
        <strain evidence="2">DB0510</strain>
    </source>
</reference>
<feature type="transmembrane region" description="Helical" evidence="1">
    <location>
        <begin position="165"/>
        <end position="193"/>
    </location>
</feature>
<feature type="transmembrane region" description="Helical" evidence="1">
    <location>
        <begin position="142"/>
        <end position="159"/>
    </location>
</feature>
<evidence type="ECO:0000313" key="3">
    <source>
        <dbReference type="Proteomes" id="UP000744769"/>
    </source>
</evidence>
<dbReference type="PANTHER" id="PTHR36832:SF2">
    <property type="entry name" value="INTEGRAL MEMBRANE PROTEIN"/>
    <property type="match status" value="1"/>
</dbReference>
<dbReference type="Pfam" id="PF06182">
    <property type="entry name" value="ABC2_membrane_6"/>
    <property type="match status" value="1"/>
</dbReference>
<keyword evidence="1" id="KW-0812">Transmembrane</keyword>
<keyword evidence="1" id="KW-0472">Membrane</keyword>
<feature type="transmembrane region" description="Helical" evidence="1">
    <location>
        <begin position="200"/>
        <end position="227"/>
    </location>
</feature>
<gene>
    <name evidence="2" type="ORF">G9U51_06030</name>
</gene>
<proteinExistence type="predicted"/>
<evidence type="ECO:0000313" key="2">
    <source>
        <dbReference type="EMBL" id="NHN55342.1"/>
    </source>
</evidence>
<comment type="caution">
    <text evidence="2">The sequence shown here is derived from an EMBL/GenBank/DDBJ whole genome shotgun (WGS) entry which is preliminary data.</text>
</comment>
<organism evidence="2 3">
    <name type="scientific">Metallococcus carri</name>
    <dbReference type="NCBI Taxonomy" id="1656884"/>
    <lineage>
        <taxon>Bacteria</taxon>
        <taxon>Bacillati</taxon>
        <taxon>Actinomycetota</taxon>
        <taxon>Actinomycetes</taxon>
        <taxon>Micrococcales</taxon>
        <taxon>Dermacoccaceae</taxon>
        <taxon>Metallococcus</taxon>
    </lineage>
</organism>
<name>A0A967AZM2_9MICO</name>
<keyword evidence="1" id="KW-1133">Transmembrane helix</keyword>
<dbReference type="Proteomes" id="UP000744769">
    <property type="component" value="Unassembled WGS sequence"/>
</dbReference>
<keyword evidence="3" id="KW-1185">Reference proteome</keyword>
<protein>
    <submittedName>
        <fullName evidence="2">ABC transporter permease</fullName>
    </submittedName>
</protein>